<dbReference type="EMBL" id="VUJU01012668">
    <property type="protein sequence ID" value="KAF0707092.1"/>
    <property type="molecule type" value="Genomic_DNA"/>
</dbReference>
<accession>A0A6G0VUI0</accession>
<evidence type="ECO:0000313" key="1">
    <source>
        <dbReference type="EMBL" id="KAF0707092.1"/>
    </source>
</evidence>
<keyword evidence="2" id="KW-1185">Reference proteome</keyword>
<gene>
    <name evidence="1" type="ORF">FWK35_00033450</name>
</gene>
<organism evidence="1 2">
    <name type="scientific">Aphis craccivora</name>
    <name type="common">Cowpea aphid</name>
    <dbReference type="NCBI Taxonomy" id="307492"/>
    <lineage>
        <taxon>Eukaryota</taxon>
        <taxon>Metazoa</taxon>
        <taxon>Ecdysozoa</taxon>
        <taxon>Arthropoda</taxon>
        <taxon>Hexapoda</taxon>
        <taxon>Insecta</taxon>
        <taxon>Pterygota</taxon>
        <taxon>Neoptera</taxon>
        <taxon>Paraneoptera</taxon>
        <taxon>Hemiptera</taxon>
        <taxon>Sternorrhyncha</taxon>
        <taxon>Aphidomorpha</taxon>
        <taxon>Aphidoidea</taxon>
        <taxon>Aphididae</taxon>
        <taxon>Aphidini</taxon>
        <taxon>Aphis</taxon>
        <taxon>Aphis</taxon>
    </lineage>
</organism>
<protein>
    <submittedName>
        <fullName evidence="1">BED-type domain-containing protein</fullName>
    </submittedName>
</protein>
<proteinExistence type="predicted"/>
<name>A0A6G0VUI0_APHCR</name>
<reference evidence="1 2" key="1">
    <citation type="submission" date="2019-08" db="EMBL/GenBank/DDBJ databases">
        <title>Whole genome of Aphis craccivora.</title>
        <authorList>
            <person name="Voronova N.V."/>
            <person name="Shulinski R.S."/>
            <person name="Bandarenka Y.V."/>
            <person name="Zhorov D.G."/>
            <person name="Warner D."/>
        </authorList>
    </citation>
    <scope>NUCLEOTIDE SEQUENCE [LARGE SCALE GENOMIC DNA]</scope>
    <source>
        <strain evidence="1">180601</strain>
        <tissue evidence="1">Whole Body</tissue>
    </source>
</reference>
<sequence length="108" mass="12487">MFVGIKCIAFLNNGDVTHTAGELVVAKSRGLLVHPNGYFDLDVFEKVISDITMNINFKFSCSLHLVEVTTELIVYYIQMRMRQYSYQENLKCKKLSREKKKQSKLCNT</sequence>
<evidence type="ECO:0000313" key="2">
    <source>
        <dbReference type="Proteomes" id="UP000478052"/>
    </source>
</evidence>
<dbReference type="Proteomes" id="UP000478052">
    <property type="component" value="Unassembled WGS sequence"/>
</dbReference>
<comment type="caution">
    <text evidence="1">The sequence shown here is derived from an EMBL/GenBank/DDBJ whole genome shotgun (WGS) entry which is preliminary data.</text>
</comment>
<dbReference type="AlphaFoldDB" id="A0A6G0VUI0"/>